<evidence type="ECO:0000313" key="1">
    <source>
        <dbReference type="EMBL" id="EGC14461.1"/>
    </source>
</evidence>
<comment type="caution">
    <text evidence="1">The sequence shown here is derived from an EMBL/GenBank/DDBJ whole genome shotgun (WGS) entry which is preliminary data.</text>
</comment>
<protein>
    <submittedName>
        <fullName evidence="1">Uncharacterized protein</fullName>
    </submittedName>
</protein>
<name>A0A828RIW7_LIMRT</name>
<accession>A0A828RIW7</accession>
<dbReference type="AlphaFoldDB" id="A0A828RIW7"/>
<reference evidence="1 2" key="1">
    <citation type="submission" date="2011-01" db="EMBL/GenBank/DDBJ databases">
        <authorList>
            <person name="Muzny D."/>
            <person name="Qin X."/>
            <person name="Buhay C."/>
            <person name="Dugan-Rocha S."/>
            <person name="Ding Y."/>
            <person name="Chen G."/>
            <person name="Hawes A."/>
            <person name="Holder M."/>
            <person name="Jhangiani S."/>
            <person name="Johnson A."/>
            <person name="Khan Z."/>
            <person name="Li Z."/>
            <person name="Liu W."/>
            <person name="Liu X."/>
            <person name="Perez L."/>
            <person name="Shen H."/>
            <person name="Wang Q."/>
            <person name="Watt J."/>
            <person name="Xi L."/>
            <person name="Xin Y."/>
            <person name="Zhou J."/>
            <person name="Deng J."/>
            <person name="Jiang H."/>
            <person name="Liu Y."/>
            <person name="Qu J."/>
            <person name="Song X.-Z."/>
            <person name="Zhang L."/>
            <person name="Villasana D."/>
            <person name="Johnson A."/>
            <person name="Liu J."/>
            <person name="Liyanage D."/>
            <person name="Lorensuhewa L."/>
            <person name="Robinson T."/>
            <person name="Song A."/>
            <person name="Song B.-B."/>
            <person name="Dinh H."/>
            <person name="Thornton R."/>
            <person name="Coyle M."/>
            <person name="Francisco L."/>
            <person name="Jackson L."/>
            <person name="Javaid M."/>
            <person name="Korchina V."/>
            <person name="Kovar C."/>
            <person name="Mata R."/>
            <person name="Mathew T."/>
            <person name="Ngo R."/>
            <person name="Nguyen L."/>
            <person name="Nguyen N."/>
            <person name="Okwuonu G."/>
            <person name="Ongeri F."/>
            <person name="Pham C."/>
            <person name="Simmons D."/>
            <person name="Wilczek-Boney K."/>
            <person name="Hale W."/>
            <person name="Jakkamsetti A."/>
            <person name="Pham P."/>
            <person name="Ruth R."/>
            <person name="San Lucas F."/>
            <person name="Warren J."/>
            <person name="Zhang J."/>
            <person name="Zhao Z."/>
            <person name="Zhou C."/>
            <person name="Zhu D."/>
            <person name="Lee S."/>
            <person name="Bess C."/>
            <person name="Blankenburg K."/>
            <person name="Forbes L."/>
            <person name="Fu Q."/>
            <person name="Gubbala S."/>
            <person name="Hirani K."/>
            <person name="Jayaseelan J.C."/>
            <person name="Lara F."/>
            <person name="Munidasa M."/>
            <person name="Palculict T."/>
            <person name="Patil S."/>
            <person name="Pu L.-L."/>
            <person name="Saada N."/>
            <person name="Tang L."/>
            <person name="Weissenberger G."/>
            <person name="Zhu Y."/>
            <person name="Hemphill L."/>
            <person name="Shang Y."/>
            <person name="Youmans B."/>
            <person name="Ayvaz T."/>
            <person name="Ross M."/>
            <person name="Santibanez J."/>
            <person name="Aqrawi P."/>
            <person name="Gross S."/>
            <person name="Joshi V."/>
            <person name="Fowler G."/>
            <person name="Nazareth L."/>
            <person name="Reid J."/>
            <person name="Worley K."/>
            <person name="Petrosino J."/>
            <person name="Highlander S."/>
            <person name="Gibbs R."/>
        </authorList>
    </citation>
    <scope>NUCLEOTIDE SEQUENCE [LARGE SCALE GENOMIC DNA]</scope>
    <source>
        <strain evidence="1 2">MM4-1A</strain>
    </source>
</reference>
<gene>
    <name evidence="1" type="ORF">HMPREF0536_11598</name>
</gene>
<organism evidence="1 2">
    <name type="scientific">Limosilactobacillus reuteri MM4-1A</name>
    <dbReference type="NCBI Taxonomy" id="548485"/>
    <lineage>
        <taxon>Bacteria</taxon>
        <taxon>Bacillati</taxon>
        <taxon>Bacillota</taxon>
        <taxon>Bacilli</taxon>
        <taxon>Lactobacillales</taxon>
        <taxon>Lactobacillaceae</taxon>
        <taxon>Limosilactobacillus</taxon>
    </lineage>
</organism>
<sequence length="88" mass="10291">MLGERVMDYQNKQAVNVRQELFLKCFSKVNAMGNAKQLPINVINGDHCIVGMYYPINAYDKLDKKIDELKKEIKKLESYRYDMNKGDI</sequence>
<proteinExistence type="predicted"/>
<dbReference type="EMBL" id="ACGX02000007">
    <property type="protein sequence ID" value="EGC14461.1"/>
    <property type="molecule type" value="Genomic_DNA"/>
</dbReference>
<dbReference type="Proteomes" id="UP000004335">
    <property type="component" value="Unassembled WGS sequence"/>
</dbReference>
<evidence type="ECO:0000313" key="2">
    <source>
        <dbReference type="Proteomes" id="UP000004335"/>
    </source>
</evidence>